<dbReference type="RefSeq" id="WP_238314173.1">
    <property type="nucleotide sequence ID" value="NZ_BPQH01000029.1"/>
</dbReference>
<dbReference type="Pfam" id="PF13692">
    <property type="entry name" value="Glyco_trans_1_4"/>
    <property type="match status" value="1"/>
</dbReference>
<evidence type="ECO:0000313" key="3">
    <source>
        <dbReference type="EMBL" id="GJD53404.1"/>
    </source>
</evidence>
<keyword evidence="4" id="KW-1185">Reference proteome</keyword>
<dbReference type="Gene3D" id="3.40.50.2000">
    <property type="entry name" value="Glycogen Phosphorylase B"/>
    <property type="match status" value="2"/>
</dbReference>
<accession>A0ABQ4R9D7</accession>
<evidence type="ECO:0000256" key="2">
    <source>
        <dbReference type="ARBA" id="ARBA00022679"/>
    </source>
</evidence>
<reference evidence="3" key="2">
    <citation type="submission" date="2021-08" db="EMBL/GenBank/DDBJ databases">
        <authorList>
            <person name="Tani A."/>
            <person name="Ola A."/>
            <person name="Ogura Y."/>
            <person name="Katsura K."/>
            <person name="Hayashi T."/>
        </authorList>
    </citation>
    <scope>NUCLEOTIDE SEQUENCE</scope>
    <source>
        <strain evidence="3">KCTC 52305</strain>
    </source>
</reference>
<dbReference type="PANTHER" id="PTHR12526:SF510">
    <property type="entry name" value="D-INOSITOL 3-PHOSPHATE GLYCOSYLTRANSFERASE"/>
    <property type="match status" value="1"/>
</dbReference>
<reference evidence="3" key="1">
    <citation type="journal article" date="2021" name="Front. Microbiol.">
        <title>Comprehensive Comparative Genomics and Phenotyping of Methylobacterium Species.</title>
        <authorList>
            <person name="Alessa O."/>
            <person name="Ogura Y."/>
            <person name="Fujitani Y."/>
            <person name="Takami H."/>
            <person name="Hayashi T."/>
            <person name="Sahin N."/>
            <person name="Tani A."/>
        </authorList>
    </citation>
    <scope>NUCLEOTIDE SEQUENCE</scope>
    <source>
        <strain evidence="3">KCTC 52305</strain>
    </source>
</reference>
<dbReference type="EMBL" id="BPQH01000029">
    <property type="protein sequence ID" value="GJD53404.1"/>
    <property type="molecule type" value="Genomic_DNA"/>
</dbReference>
<comment type="caution">
    <text evidence="3">The sequence shown here is derived from an EMBL/GenBank/DDBJ whole genome shotgun (WGS) entry which is preliminary data.</text>
</comment>
<dbReference type="SUPFAM" id="SSF53756">
    <property type="entry name" value="UDP-Glycosyltransferase/glycogen phosphorylase"/>
    <property type="match status" value="1"/>
</dbReference>
<sequence length="383" mass="39281">MTGARGTVACGTVACGTVAFYAPLKPPGHPVPSGERTMARLLLRALAAAGLDPVLASTLRTRDPGGARHAALRAQARAEAARLAGLWSARPPRLWFTYHVYYKAPDWIGPAVAAALGIPYVVAEGSRAPRRAAGPHALGHAGAEAALDAAALVLVMNRRDRPALEAARPPGQVLAGLPPFLDPAEWPAPRAARPEGPLRLLCVAMMREGDKLASYGLLAEALAGLGDLPWRLDVAGDGPAAPAVADLLAPFGERVRRHGALAPPALSALYAAADLLVWPAVNEAYGVALLEAQAHGCPVVAGGYGGVPDVVRDGATGLVTPPGDPRALAAAIRRLAGDPAARAAMAAAARDFVRRERSLEHAAATLRSALGGVLARHAAGRPA</sequence>
<gene>
    <name evidence="3" type="primary">mshA_17</name>
    <name evidence="3" type="ORF">OPKNFCMD_6179</name>
</gene>
<dbReference type="CDD" id="cd03801">
    <property type="entry name" value="GT4_PimA-like"/>
    <property type="match status" value="1"/>
</dbReference>
<proteinExistence type="predicted"/>
<dbReference type="PANTHER" id="PTHR12526">
    <property type="entry name" value="GLYCOSYLTRANSFERASE"/>
    <property type="match status" value="1"/>
</dbReference>
<name>A0ABQ4R9D7_9HYPH</name>
<evidence type="ECO:0000256" key="1">
    <source>
        <dbReference type="ARBA" id="ARBA00022676"/>
    </source>
</evidence>
<keyword evidence="2" id="KW-0808">Transferase</keyword>
<evidence type="ECO:0000313" key="4">
    <source>
        <dbReference type="Proteomes" id="UP001055167"/>
    </source>
</evidence>
<dbReference type="Proteomes" id="UP001055167">
    <property type="component" value="Unassembled WGS sequence"/>
</dbReference>
<organism evidence="3 4">
    <name type="scientific">Methylobacterium crusticola</name>
    <dbReference type="NCBI Taxonomy" id="1697972"/>
    <lineage>
        <taxon>Bacteria</taxon>
        <taxon>Pseudomonadati</taxon>
        <taxon>Pseudomonadota</taxon>
        <taxon>Alphaproteobacteria</taxon>
        <taxon>Hyphomicrobiales</taxon>
        <taxon>Methylobacteriaceae</taxon>
        <taxon>Methylobacterium</taxon>
    </lineage>
</organism>
<protein>
    <submittedName>
        <fullName evidence="3">D-inositol-3-phosphate glycosyltransferase</fullName>
    </submittedName>
</protein>
<keyword evidence="1" id="KW-0328">Glycosyltransferase</keyword>